<dbReference type="RefSeq" id="WP_197311050.1">
    <property type="nucleotide sequence ID" value="NZ_JADZLT010000049.1"/>
</dbReference>
<dbReference type="SUPFAM" id="SSF102588">
    <property type="entry name" value="LmbE-like"/>
    <property type="match status" value="1"/>
</dbReference>
<evidence type="ECO:0000313" key="1">
    <source>
        <dbReference type="EMBL" id="MBH0237999.1"/>
    </source>
</evidence>
<proteinExistence type="predicted"/>
<comment type="caution">
    <text evidence="1">The sequence shown here is derived from an EMBL/GenBank/DDBJ whole genome shotgun (WGS) entry which is preliminary data.</text>
</comment>
<organism evidence="1 2">
    <name type="scientific">Methylobrevis albus</name>
    <dbReference type="NCBI Taxonomy" id="2793297"/>
    <lineage>
        <taxon>Bacteria</taxon>
        <taxon>Pseudomonadati</taxon>
        <taxon>Pseudomonadota</taxon>
        <taxon>Alphaproteobacteria</taxon>
        <taxon>Hyphomicrobiales</taxon>
        <taxon>Pleomorphomonadaceae</taxon>
        <taxon>Methylobrevis</taxon>
    </lineage>
</organism>
<dbReference type="InterPro" id="IPR003737">
    <property type="entry name" value="GlcNAc_PI_deacetylase-related"/>
</dbReference>
<name>A0A931MZF3_9HYPH</name>
<reference evidence="1" key="1">
    <citation type="submission" date="2020-12" db="EMBL/GenBank/DDBJ databases">
        <title>Methylobrevis albus sp. nov., isolated from fresh water lack sediment.</title>
        <authorList>
            <person name="Zou Q."/>
        </authorList>
    </citation>
    <scope>NUCLEOTIDE SEQUENCE</scope>
    <source>
        <strain evidence="1">L22</strain>
    </source>
</reference>
<dbReference type="EMBL" id="JADZLT010000049">
    <property type="protein sequence ID" value="MBH0237999.1"/>
    <property type="molecule type" value="Genomic_DNA"/>
</dbReference>
<gene>
    <name evidence="1" type="ORF">I5731_09220</name>
</gene>
<dbReference type="AlphaFoldDB" id="A0A931MZF3"/>
<dbReference type="Proteomes" id="UP000631694">
    <property type="component" value="Unassembled WGS sequence"/>
</dbReference>
<sequence length="244" mass="25507">MSGSVRDALAAMAALPLVEPAAFVRRQLLVVAPHPDDESLGCGGLIAACRAAGLPVSIVVVSDGAGSHPNSRLFAAPCLAELRRGEALEAARRLGVPAAAVHFLDLPDRFVPADGPEAERAAAAIAALGADADVVVVSWRHDPHADHQASFALAAAATRRLPGATLWEYPIWGLTLPPETMLYGPPVTGVRVQIDAFLAPKRRAIAAHASQTTDLVRDDPDGFCLSPEMLARFEAPEIFLGPAS</sequence>
<dbReference type="Gene3D" id="3.40.50.10320">
    <property type="entry name" value="LmbE-like"/>
    <property type="match status" value="1"/>
</dbReference>
<protein>
    <submittedName>
        <fullName evidence="1">PIG-L family deacetylase</fullName>
    </submittedName>
</protein>
<accession>A0A931MZF3</accession>
<evidence type="ECO:0000313" key="2">
    <source>
        <dbReference type="Proteomes" id="UP000631694"/>
    </source>
</evidence>
<dbReference type="GO" id="GO:0016811">
    <property type="term" value="F:hydrolase activity, acting on carbon-nitrogen (but not peptide) bonds, in linear amides"/>
    <property type="evidence" value="ECO:0007669"/>
    <property type="project" value="TreeGrafter"/>
</dbReference>
<dbReference type="PANTHER" id="PTHR12993">
    <property type="entry name" value="N-ACETYLGLUCOSAMINYL-PHOSPHATIDYLINOSITOL DE-N-ACETYLASE-RELATED"/>
    <property type="match status" value="1"/>
</dbReference>
<dbReference type="PANTHER" id="PTHR12993:SF29">
    <property type="entry name" value="BLR3841 PROTEIN"/>
    <property type="match status" value="1"/>
</dbReference>
<dbReference type="Pfam" id="PF02585">
    <property type="entry name" value="PIG-L"/>
    <property type="match status" value="1"/>
</dbReference>
<dbReference type="InterPro" id="IPR024078">
    <property type="entry name" value="LmbE-like_dom_sf"/>
</dbReference>
<keyword evidence="2" id="KW-1185">Reference proteome</keyword>